<sequence length="43" mass="4597">MTTACLWNASSRCRPSPSSSSPACRLVFLLSGDEALLLSPSFH</sequence>
<dbReference type="AlphaFoldDB" id="A0A2P2MUY4"/>
<dbReference type="EMBL" id="GGEC01053545">
    <property type="protein sequence ID" value="MBX34029.1"/>
    <property type="molecule type" value="Transcribed_RNA"/>
</dbReference>
<protein>
    <submittedName>
        <fullName evidence="1">Uncharacterized protein C57A7.06-like</fullName>
    </submittedName>
</protein>
<name>A0A2P2MUY4_RHIMU</name>
<evidence type="ECO:0000313" key="1">
    <source>
        <dbReference type="EMBL" id="MBX34029.1"/>
    </source>
</evidence>
<proteinExistence type="predicted"/>
<organism evidence="1">
    <name type="scientific">Rhizophora mucronata</name>
    <name type="common">Asiatic mangrove</name>
    <dbReference type="NCBI Taxonomy" id="61149"/>
    <lineage>
        <taxon>Eukaryota</taxon>
        <taxon>Viridiplantae</taxon>
        <taxon>Streptophyta</taxon>
        <taxon>Embryophyta</taxon>
        <taxon>Tracheophyta</taxon>
        <taxon>Spermatophyta</taxon>
        <taxon>Magnoliopsida</taxon>
        <taxon>eudicotyledons</taxon>
        <taxon>Gunneridae</taxon>
        <taxon>Pentapetalae</taxon>
        <taxon>rosids</taxon>
        <taxon>fabids</taxon>
        <taxon>Malpighiales</taxon>
        <taxon>Rhizophoraceae</taxon>
        <taxon>Rhizophora</taxon>
    </lineage>
</organism>
<accession>A0A2P2MUY4</accession>
<reference evidence="1" key="1">
    <citation type="submission" date="2018-02" db="EMBL/GenBank/DDBJ databases">
        <title>Rhizophora mucronata_Transcriptome.</title>
        <authorList>
            <person name="Meera S.P."/>
            <person name="Sreeshan A."/>
            <person name="Augustine A."/>
        </authorList>
    </citation>
    <scope>NUCLEOTIDE SEQUENCE</scope>
    <source>
        <tissue evidence="1">Leaf</tissue>
    </source>
</reference>